<reference evidence="3" key="1">
    <citation type="journal article" date="2019" name="Int. J. Syst. Evol. Microbiol.">
        <title>The Global Catalogue of Microorganisms (GCM) 10K type strain sequencing project: providing services to taxonomists for standard genome sequencing and annotation.</title>
        <authorList>
            <consortium name="The Broad Institute Genomics Platform"/>
            <consortium name="The Broad Institute Genome Sequencing Center for Infectious Disease"/>
            <person name="Wu L."/>
            <person name="Ma J."/>
        </authorList>
    </citation>
    <scope>NUCLEOTIDE SEQUENCE [LARGE SCALE GENOMIC DNA]</scope>
    <source>
        <strain evidence="3">JCM 30234</strain>
    </source>
</reference>
<keyword evidence="3" id="KW-1185">Reference proteome</keyword>
<keyword evidence="1" id="KW-0472">Membrane</keyword>
<sequence length="232" mass="25889">MKTSLNLPLKKFSSDIVYHVLIVMCKNAVLLHTNLKRGVIMVIGIVVISLLVVCMVLLCSNIYINGSAAVNLHTQTVDIKVYFYRICLFKRSIDLMNEETDEKHSLQDILSMIHKTSHDLPRKVSDFNEAATIILSRLRFKKWYWHTHIGTGEAHTTGIAGGGLWGAKGTIVGLIASKSQFQCEPSLAVTPSFNQKQLNSVADCMIAIRLGQAIYALLKIIWKLPARRQAAI</sequence>
<evidence type="ECO:0000313" key="3">
    <source>
        <dbReference type="Proteomes" id="UP001596620"/>
    </source>
</evidence>
<dbReference type="Pfam" id="PF11167">
    <property type="entry name" value="DUF2953"/>
    <property type="match status" value="1"/>
</dbReference>
<name>A0ABW2USZ2_9BACI</name>
<evidence type="ECO:0000256" key="1">
    <source>
        <dbReference type="SAM" id="Phobius"/>
    </source>
</evidence>
<evidence type="ECO:0000313" key="2">
    <source>
        <dbReference type="EMBL" id="MFC7747022.1"/>
    </source>
</evidence>
<organism evidence="2 3">
    <name type="scientific">Lentibacillus kimchii</name>
    <dbReference type="NCBI Taxonomy" id="1542911"/>
    <lineage>
        <taxon>Bacteria</taxon>
        <taxon>Bacillati</taxon>
        <taxon>Bacillota</taxon>
        <taxon>Bacilli</taxon>
        <taxon>Bacillales</taxon>
        <taxon>Bacillaceae</taxon>
        <taxon>Lentibacillus</taxon>
    </lineage>
</organism>
<dbReference type="EMBL" id="JBHTGR010000012">
    <property type="protein sequence ID" value="MFC7747022.1"/>
    <property type="molecule type" value="Genomic_DNA"/>
</dbReference>
<keyword evidence="1" id="KW-1133">Transmembrane helix</keyword>
<protein>
    <submittedName>
        <fullName evidence="2">DUF2953 domain-containing protein</fullName>
    </submittedName>
</protein>
<dbReference type="Proteomes" id="UP001596620">
    <property type="component" value="Unassembled WGS sequence"/>
</dbReference>
<proteinExistence type="predicted"/>
<accession>A0ABW2USZ2</accession>
<dbReference type="InterPro" id="IPR021338">
    <property type="entry name" value="DUF2953"/>
</dbReference>
<keyword evidence="1" id="KW-0812">Transmembrane</keyword>
<comment type="caution">
    <text evidence="2">The sequence shown here is derived from an EMBL/GenBank/DDBJ whole genome shotgun (WGS) entry which is preliminary data.</text>
</comment>
<dbReference type="RefSeq" id="WP_382358541.1">
    <property type="nucleotide sequence ID" value="NZ_JBHTGR010000012.1"/>
</dbReference>
<gene>
    <name evidence="2" type="ORF">ACFQU8_07190</name>
</gene>
<feature type="transmembrane region" description="Helical" evidence="1">
    <location>
        <begin position="39"/>
        <end position="64"/>
    </location>
</feature>